<keyword evidence="2" id="KW-0442">Lipid degradation</keyword>
<dbReference type="GO" id="GO:0016788">
    <property type="term" value="F:hydrolase activity, acting on ester bonds"/>
    <property type="evidence" value="ECO:0007669"/>
    <property type="project" value="InterPro"/>
</dbReference>
<feature type="domain" description="Partial AB-hydrolase lipase" evidence="5">
    <location>
        <begin position="22"/>
        <end position="82"/>
    </location>
</feature>
<evidence type="ECO:0000256" key="1">
    <source>
        <dbReference type="ARBA" id="ARBA00010701"/>
    </source>
</evidence>
<proteinExistence type="inferred from homology"/>
<dbReference type="EMBL" id="CH480815">
    <property type="protein sequence ID" value="EDW42425.1"/>
    <property type="molecule type" value="Genomic_DNA"/>
</dbReference>
<organism evidence="7">
    <name type="scientific">Drosophila sechellia</name>
    <name type="common">Fruit fly</name>
    <dbReference type="NCBI Taxonomy" id="7238"/>
    <lineage>
        <taxon>Eukaryota</taxon>
        <taxon>Metazoa</taxon>
        <taxon>Ecdysozoa</taxon>
        <taxon>Arthropoda</taxon>
        <taxon>Hexapoda</taxon>
        <taxon>Insecta</taxon>
        <taxon>Pterygota</taxon>
        <taxon>Neoptera</taxon>
        <taxon>Endopterygota</taxon>
        <taxon>Diptera</taxon>
        <taxon>Brachycera</taxon>
        <taxon>Muscomorpha</taxon>
        <taxon>Ephydroidea</taxon>
        <taxon>Drosophilidae</taxon>
        <taxon>Drosophila</taxon>
        <taxon>Sophophora</taxon>
    </lineage>
</organism>
<feature type="active site" description="Nucleophile" evidence="3">
    <location>
        <position position="157"/>
    </location>
</feature>
<evidence type="ECO:0000313" key="6">
    <source>
        <dbReference type="EMBL" id="EDW42425.1"/>
    </source>
</evidence>
<dbReference type="Pfam" id="PF04083">
    <property type="entry name" value="Abhydro_lipase"/>
    <property type="match status" value="1"/>
</dbReference>
<dbReference type="PIRSF" id="PIRSF000862">
    <property type="entry name" value="Steryl_ester_lip"/>
    <property type="match status" value="1"/>
</dbReference>
<feature type="signal peptide" evidence="4">
    <location>
        <begin position="1"/>
        <end position="18"/>
    </location>
</feature>
<dbReference type="InterPro" id="IPR025483">
    <property type="entry name" value="Lipase_euk"/>
</dbReference>
<keyword evidence="7" id="KW-1185">Reference proteome</keyword>
<evidence type="ECO:0000256" key="4">
    <source>
        <dbReference type="SAM" id="SignalP"/>
    </source>
</evidence>
<dbReference type="Gene3D" id="3.40.50.1820">
    <property type="entry name" value="alpha/beta hydrolase"/>
    <property type="match status" value="1"/>
</dbReference>
<dbReference type="PhylomeDB" id="B4HGV4"/>
<evidence type="ECO:0000256" key="3">
    <source>
        <dbReference type="PIRSR" id="PIRSR000862-1"/>
    </source>
</evidence>
<keyword evidence="2" id="KW-0378">Hydrolase</keyword>
<name>B4HGV4_DROSE</name>
<dbReference type="AlphaFoldDB" id="B4HGV4"/>
<dbReference type="Proteomes" id="UP000001292">
    <property type="component" value="Unassembled WGS sequence"/>
</dbReference>
<sequence length="391" mass="44257">MPYKTLVILSVCTHIVNGITSADIIASHNYPVEIHTVVTRDGYLLNAFRIPNSIYCKHSGPKPAVLFQHGMTASSDVFLVNGPRDALAFMLADACFDVWLSNSRGTRYSRRHVSLDPSDENFWRFSWHEIGTEDVAAFIDYILATTNQSAVHYVGHSQGSTTLVVLLSMRPEYNQLVKTAILLGPPVFMGHTHTLGQIFLRTLIMSMPDCEFMFHNRILNKILRKICGLFVVRVYCSTFFMIVNGKFSDHLNTSAIPLIAATLPAGVSSRQPKHFIQLTDSGRFRPFDFGILRNLINYRSLTPPDYPLHNVRPLTPVHIFYSDDDLSAAKEDVENFAASLPEAVMHRISTPSWHHMDFVHSMTVANVINKPVIEIFKRFEQPIDCEEVYNK</sequence>
<dbReference type="FunFam" id="3.40.50.1820:FF:000179">
    <property type="entry name" value="Lipase"/>
    <property type="match status" value="1"/>
</dbReference>
<dbReference type="ESTHER" id="drose-b4hgv4">
    <property type="family name" value="Acidic_Lipase"/>
</dbReference>
<dbReference type="InterPro" id="IPR029058">
    <property type="entry name" value="AB_hydrolase_fold"/>
</dbReference>
<dbReference type="OrthoDB" id="9974421at2759"/>
<comment type="similarity">
    <text evidence="1 2">Belongs to the AB hydrolase superfamily. Lipase family.</text>
</comment>
<dbReference type="HOGENOM" id="CLU_010974_0_3_1"/>
<dbReference type="OMA" id="STPSWHH"/>
<feature type="active site" description="Charge relay system" evidence="3">
    <location>
        <position position="325"/>
    </location>
</feature>
<feature type="chain" id="PRO_5002805288" description="Lipase" evidence="4">
    <location>
        <begin position="19"/>
        <end position="391"/>
    </location>
</feature>
<feature type="active site" description="Charge relay system" evidence="3">
    <location>
        <position position="355"/>
    </location>
</feature>
<keyword evidence="4" id="KW-0732">Signal</keyword>
<evidence type="ECO:0000259" key="5">
    <source>
        <dbReference type="Pfam" id="PF04083"/>
    </source>
</evidence>
<dbReference type="InterPro" id="IPR006693">
    <property type="entry name" value="AB_hydrolase_lipase"/>
</dbReference>
<dbReference type="PANTHER" id="PTHR11005">
    <property type="entry name" value="LYSOSOMAL ACID LIPASE-RELATED"/>
    <property type="match status" value="1"/>
</dbReference>
<gene>
    <name evidence="6" type="primary">Dsec\GM24047</name>
    <name evidence="6" type="ORF">Dsec_GM24047</name>
</gene>
<evidence type="ECO:0000313" key="7">
    <source>
        <dbReference type="Proteomes" id="UP000001292"/>
    </source>
</evidence>
<protein>
    <recommendedName>
        <fullName evidence="2">Lipase</fullName>
    </recommendedName>
</protein>
<dbReference type="STRING" id="7238.B4HGV4"/>
<accession>B4HGV4</accession>
<dbReference type="GO" id="GO:0016042">
    <property type="term" value="P:lipid catabolic process"/>
    <property type="evidence" value="ECO:0007669"/>
    <property type="project" value="UniProtKB-KW"/>
</dbReference>
<dbReference type="KEGG" id="dse:6606638"/>
<dbReference type="MEROPS" id="S33.A83"/>
<dbReference type="SUPFAM" id="SSF53474">
    <property type="entry name" value="alpha/beta-Hydrolases"/>
    <property type="match status" value="1"/>
</dbReference>
<keyword evidence="2" id="KW-0443">Lipid metabolism</keyword>
<dbReference type="SMR" id="B4HGV4"/>
<evidence type="ECO:0000256" key="2">
    <source>
        <dbReference type="PIRNR" id="PIRNR000862"/>
    </source>
</evidence>
<reference evidence="6 7" key="1">
    <citation type="journal article" date="2007" name="Nature">
        <title>Evolution of genes and genomes on the Drosophila phylogeny.</title>
        <authorList>
            <consortium name="Drosophila 12 Genomes Consortium"/>
            <person name="Clark A.G."/>
            <person name="Eisen M.B."/>
            <person name="Smith D.R."/>
            <person name="Bergman C.M."/>
            <person name="Oliver B."/>
            <person name="Markow T.A."/>
            <person name="Kaufman T.C."/>
            <person name="Kellis M."/>
            <person name="Gelbart W."/>
            <person name="Iyer V.N."/>
            <person name="Pollard D.A."/>
            <person name="Sackton T.B."/>
            <person name="Larracuente A.M."/>
            <person name="Singh N.D."/>
            <person name="Abad J.P."/>
            <person name="Abt D.N."/>
            <person name="Adryan B."/>
            <person name="Aguade M."/>
            <person name="Akashi H."/>
            <person name="Anderson W.W."/>
            <person name="Aquadro C.F."/>
            <person name="Ardell D.H."/>
            <person name="Arguello R."/>
            <person name="Artieri C.G."/>
            <person name="Barbash D.A."/>
            <person name="Barker D."/>
            <person name="Barsanti P."/>
            <person name="Batterham P."/>
            <person name="Batzoglou S."/>
            <person name="Begun D."/>
            <person name="Bhutkar A."/>
            <person name="Blanco E."/>
            <person name="Bosak S.A."/>
            <person name="Bradley R.K."/>
            <person name="Brand A.D."/>
            <person name="Brent M.R."/>
            <person name="Brooks A.N."/>
            <person name="Brown R.H."/>
            <person name="Butlin R.K."/>
            <person name="Caggese C."/>
            <person name="Calvi B.R."/>
            <person name="Bernardo de Carvalho A."/>
            <person name="Caspi A."/>
            <person name="Castrezana S."/>
            <person name="Celniker S.E."/>
            <person name="Chang J.L."/>
            <person name="Chapple C."/>
            <person name="Chatterji S."/>
            <person name="Chinwalla A."/>
            <person name="Civetta A."/>
            <person name="Clifton S.W."/>
            <person name="Comeron J.M."/>
            <person name="Costello J.C."/>
            <person name="Coyne J.A."/>
            <person name="Daub J."/>
            <person name="David R.G."/>
            <person name="Delcher A.L."/>
            <person name="Delehaunty K."/>
            <person name="Do C.B."/>
            <person name="Ebling H."/>
            <person name="Edwards K."/>
            <person name="Eickbush T."/>
            <person name="Evans J.D."/>
            <person name="Filipski A."/>
            <person name="Findeiss S."/>
            <person name="Freyhult E."/>
            <person name="Fulton L."/>
            <person name="Fulton R."/>
            <person name="Garcia A.C."/>
            <person name="Gardiner A."/>
            <person name="Garfield D.A."/>
            <person name="Garvin B.E."/>
            <person name="Gibson G."/>
            <person name="Gilbert D."/>
            <person name="Gnerre S."/>
            <person name="Godfrey J."/>
            <person name="Good R."/>
            <person name="Gotea V."/>
            <person name="Gravely B."/>
            <person name="Greenberg A.J."/>
            <person name="Griffiths-Jones S."/>
            <person name="Gross S."/>
            <person name="Guigo R."/>
            <person name="Gustafson E.A."/>
            <person name="Haerty W."/>
            <person name="Hahn M.W."/>
            <person name="Halligan D.L."/>
            <person name="Halpern A.L."/>
            <person name="Halter G.M."/>
            <person name="Han M.V."/>
            <person name="Heger A."/>
            <person name="Hillier L."/>
            <person name="Hinrichs A.S."/>
            <person name="Holmes I."/>
            <person name="Hoskins R.A."/>
            <person name="Hubisz M.J."/>
            <person name="Hultmark D."/>
            <person name="Huntley M.A."/>
            <person name="Jaffe D.B."/>
            <person name="Jagadeeshan S."/>
            <person name="Jeck W.R."/>
            <person name="Johnson J."/>
            <person name="Jones C.D."/>
            <person name="Jordan W.C."/>
            <person name="Karpen G.H."/>
            <person name="Kataoka E."/>
            <person name="Keightley P.D."/>
            <person name="Kheradpour P."/>
            <person name="Kirkness E.F."/>
            <person name="Koerich L.B."/>
            <person name="Kristiansen K."/>
            <person name="Kudrna D."/>
            <person name="Kulathinal R.J."/>
            <person name="Kumar S."/>
            <person name="Kwok R."/>
            <person name="Lander E."/>
            <person name="Langley C.H."/>
            <person name="Lapoint R."/>
            <person name="Lazzaro B.P."/>
            <person name="Lee S.J."/>
            <person name="Levesque L."/>
            <person name="Li R."/>
            <person name="Lin C.F."/>
            <person name="Lin M.F."/>
            <person name="Lindblad-Toh K."/>
            <person name="Llopart A."/>
            <person name="Long M."/>
            <person name="Low L."/>
            <person name="Lozovsky E."/>
            <person name="Lu J."/>
            <person name="Luo M."/>
            <person name="Machado C.A."/>
            <person name="Makalowski W."/>
            <person name="Marzo M."/>
            <person name="Matsuda M."/>
            <person name="Matzkin L."/>
            <person name="McAllister B."/>
            <person name="McBride C.S."/>
            <person name="McKernan B."/>
            <person name="McKernan K."/>
            <person name="Mendez-Lago M."/>
            <person name="Minx P."/>
            <person name="Mollenhauer M.U."/>
            <person name="Montooth K."/>
            <person name="Mount S.M."/>
            <person name="Mu X."/>
            <person name="Myers E."/>
            <person name="Negre B."/>
            <person name="Newfeld S."/>
            <person name="Nielsen R."/>
            <person name="Noor M.A."/>
            <person name="O'Grady P."/>
            <person name="Pachter L."/>
            <person name="Papaceit M."/>
            <person name="Parisi M.J."/>
            <person name="Parisi M."/>
            <person name="Parts L."/>
            <person name="Pedersen J.S."/>
            <person name="Pesole G."/>
            <person name="Phillippy A.M."/>
            <person name="Ponting C.P."/>
            <person name="Pop M."/>
            <person name="Porcelli D."/>
            <person name="Powell J.R."/>
            <person name="Prohaska S."/>
            <person name="Pruitt K."/>
            <person name="Puig M."/>
            <person name="Quesneville H."/>
            <person name="Ram K.R."/>
            <person name="Rand D."/>
            <person name="Rasmussen M.D."/>
            <person name="Reed L.K."/>
            <person name="Reenan R."/>
            <person name="Reily A."/>
            <person name="Remington K.A."/>
            <person name="Rieger T.T."/>
            <person name="Ritchie M.G."/>
            <person name="Robin C."/>
            <person name="Rogers Y.H."/>
            <person name="Rohde C."/>
            <person name="Rozas J."/>
            <person name="Rubenfield M.J."/>
            <person name="Ruiz A."/>
            <person name="Russo S."/>
            <person name="Salzberg S.L."/>
            <person name="Sanchez-Gracia A."/>
            <person name="Saranga D.J."/>
            <person name="Sato H."/>
            <person name="Schaeffer S.W."/>
            <person name="Schatz M.C."/>
            <person name="Schlenke T."/>
            <person name="Schwartz R."/>
            <person name="Segarra C."/>
            <person name="Singh R.S."/>
            <person name="Sirot L."/>
            <person name="Sirota M."/>
            <person name="Sisneros N.B."/>
            <person name="Smith C.D."/>
            <person name="Smith T.F."/>
            <person name="Spieth J."/>
            <person name="Stage D.E."/>
            <person name="Stark A."/>
            <person name="Stephan W."/>
            <person name="Strausberg R.L."/>
            <person name="Strempel S."/>
            <person name="Sturgill D."/>
            <person name="Sutton G."/>
            <person name="Sutton G.G."/>
            <person name="Tao W."/>
            <person name="Teichmann S."/>
            <person name="Tobari Y.N."/>
            <person name="Tomimura Y."/>
            <person name="Tsolas J.M."/>
            <person name="Valente V.L."/>
            <person name="Venter E."/>
            <person name="Venter J.C."/>
            <person name="Vicario S."/>
            <person name="Vieira F.G."/>
            <person name="Vilella A.J."/>
            <person name="Villasante A."/>
            <person name="Walenz B."/>
            <person name="Wang J."/>
            <person name="Wasserman M."/>
            <person name="Watts T."/>
            <person name="Wilson D."/>
            <person name="Wilson R.K."/>
            <person name="Wing R.A."/>
            <person name="Wolfner M.F."/>
            <person name="Wong A."/>
            <person name="Wong G.K."/>
            <person name="Wu C.I."/>
            <person name="Wu G."/>
            <person name="Yamamoto D."/>
            <person name="Yang H.P."/>
            <person name="Yang S.P."/>
            <person name="Yorke J.A."/>
            <person name="Yoshida K."/>
            <person name="Zdobnov E."/>
            <person name="Zhang P."/>
            <person name="Zhang Y."/>
            <person name="Zimin A.V."/>
            <person name="Baldwin J."/>
            <person name="Abdouelleil A."/>
            <person name="Abdulkadir J."/>
            <person name="Abebe A."/>
            <person name="Abera B."/>
            <person name="Abreu J."/>
            <person name="Acer S.C."/>
            <person name="Aftuck L."/>
            <person name="Alexander A."/>
            <person name="An P."/>
            <person name="Anderson E."/>
            <person name="Anderson S."/>
            <person name="Arachi H."/>
            <person name="Azer M."/>
            <person name="Bachantsang P."/>
            <person name="Barry A."/>
            <person name="Bayul T."/>
            <person name="Berlin A."/>
            <person name="Bessette D."/>
            <person name="Bloom T."/>
            <person name="Blye J."/>
            <person name="Boguslavskiy L."/>
            <person name="Bonnet C."/>
            <person name="Boukhgalter B."/>
            <person name="Bourzgui I."/>
            <person name="Brown A."/>
            <person name="Cahill P."/>
            <person name="Channer S."/>
            <person name="Cheshatsang Y."/>
            <person name="Chuda L."/>
            <person name="Citroen M."/>
            <person name="Collymore A."/>
            <person name="Cooke P."/>
            <person name="Costello M."/>
            <person name="D'Aco K."/>
            <person name="Daza R."/>
            <person name="De Haan G."/>
            <person name="DeGray S."/>
            <person name="DeMaso C."/>
            <person name="Dhargay N."/>
            <person name="Dooley K."/>
            <person name="Dooley E."/>
            <person name="Doricent M."/>
            <person name="Dorje P."/>
            <person name="Dorjee K."/>
            <person name="Dupes A."/>
            <person name="Elong R."/>
            <person name="Falk J."/>
            <person name="Farina A."/>
            <person name="Faro S."/>
            <person name="Ferguson D."/>
            <person name="Fisher S."/>
            <person name="Foley C.D."/>
            <person name="Franke A."/>
            <person name="Friedrich D."/>
            <person name="Gadbois L."/>
            <person name="Gearin G."/>
            <person name="Gearin C.R."/>
            <person name="Giannoukos G."/>
            <person name="Goode T."/>
            <person name="Graham J."/>
            <person name="Grandbois E."/>
            <person name="Grewal S."/>
            <person name="Gyaltsen K."/>
            <person name="Hafez N."/>
            <person name="Hagos B."/>
            <person name="Hall J."/>
            <person name="Henson C."/>
            <person name="Hollinger A."/>
            <person name="Honan T."/>
            <person name="Huard M.D."/>
            <person name="Hughes L."/>
            <person name="Hurhula B."/>
            <person name="Husby M.E."/>
            <person name="Kamat A."/>
            <person name="Kanga B."/>
            <person name="Kashin S."/>
            <person name="Khazanovich D."/>
            <person name="Kisner P."/>
            <person name="Lance K."/>
            <person name="Lara M."/>
            <person name="Lee W."/>
            <person name="Lennon N."/>
            <person name="Letendre F."/>
            <person name="LeVine R."/>
            <person name="Lipovsky A."/>
            <person name="Liu X."/>
            <person name="Liu J."/>
            <person name="Liu S."/>
            <person name="Lokyitsang T."/>
            <person name="Lokyitsang Y."/>
            <person name="Lubonja R."/>
            <person name="Lui A."/>
            <person name="MacDonald P."/>
            <person name="Magnisalis V."/>
            <person name="Maru K."/>
            <person name="Matthews C."/>
            <person name="McCusker W."/>
            <person name="McDonough S."/>
            <person name="Mehta T."/>
            <person name="Meldrim J."/>
            <person name="Meneus L."/>
            <person name="Mihai O."/>
            <person name="Mihalev A."/>
            <person name="Mihova T."/>
            <person name="Mittelman R."/>
            <person name="Mlenga V."/>
            <person name="Montmayeur A."/>
            <person name="Mulrain L."/>
            <person name="Navidi A."/>
            <person name="Naylor J."/>
            <person name="Negash T."/>
            <person name="Nguyen T."/>
            <person name="Nguyen N."/>
            <person name="Nicol R."/>
            <person name="Norbu C."/>
            <person name="Norbu N."/>
            <person name="Novod N."/>
            <person name="O'Neill B."/>
            <person name="Osman S."/>
            <person name="Markiewicz E."/>
            <person name="Oyono O.L."/>
            <person name="Patti C."/>
            <person name="Phunkhang P."/>
            <person name="Pierre F."/>
            <person name="Priest M."/>
            <person name="Raghuraman S."/>
            <person name="Rege F."/>
            <person name="Reyes R."/>
            <person name="Rise C."/>
            <person name="Rogov P."/>
            <person name="Ross K."/>
            <person name="Ryan E."/>
            <person name="Settipalli S."/>
            <person name="Shea T."/>
            <person name="Sherpa N."/>
            <person name="Shi L."/>
            <person name="Shih D."/>
            <person name="Sparrow T."/>
            <person name="Spaulding J."/>
            <person name="Stalker J."/>
            <person name="Stange-Thomann N."/>
            <person name="Stavropoulos S."/>
            <person name="Stone C."/>
            <person name="Strader C."/>
            <person name="Tesfaye S."/>
            <person name="Thomson T."/>
            <person name="Thoulutsang Y."/>
            <person name="Thoulutsang D."/>
            <person name="Topham K."/>
            <person name="Topping I."/>
            <person name="Tsamla T."/>
            <person name="Vassiliev H."/>
            <person name="Vo A."/>
            <person name="Wangchuk T."/>
            <person name="Wangdi T."/>
            <person name="Weiand M."/>
            <person name="Wilkinson J."/>
            <person name="Wilson A."/>
            <person name="Yadav S."/>
            <person name="Young G."/>
            <person name="Yu Q."/>
            <person name="Zembek L."/>
            <person name="Zhong D."/>
            <person name="Zimmer A."/>
            <person name="Zwirko Z."/>
            <person name="Jaffe D.B."/>
            <person name="Alvarez P."/>
            <person name="Brockman W."/>
            <person name="Butler J."/>
            <person name="Chin C."/>
            <person name="Gnerre S."/>
            <person name="Grabherr M."/>
            <person name="Kleber M."/>
            <person name="Mauceli E."/>
            <person name="MacCallum I."/>
        </authorList>
    </citation>
    <scope>NUCLEOTIDE SEQUENCE [LARGE SCALE GENOMIC DNA]</scope>
    <source>
        <strain evidence="7">Rob3c / Tucson 14021-0248.25</strain>
    </source>
</reference>